<keyword evidence="5 9" id="KW-0378">Hydrolase</keyword>
<comment type="similarity">
    <text evidence="3 9">Belongs to the gamma-glutamyltransferase family.</text>
</comment>
<comment type="catalytic activity">
    <reaction evidence="1 9">
        <text>an S-substituted glutathione + H2O = an S-substituted L-cysteinylglycine + L-glutamate</text>
        <dbReference type="Rhea" id="RHEA:59468"/>
        <dbReference type="ChEBI" id="CHEBI:15377"/>
        <dbReference type="ChEBI" id="CHEBI:29985"/>
        <dbReference type="ChEBI" id="CHEBI:90779"/>
        <dbReference type="ChEBI" id="CHEBI:143103"/>
        <dbReference type="EC" id="3.4.19.13"/>
    </reaction>
</comment>
<comment type="pathway">
    <text evidence="9">Sulfur metabolism; glutathione metabolism.</text>
</comment>
<dbReference type="InterPro" id="IPR051792">
    <property type="entry name" value="GGT_bact"/>
</dbReference>
<feature type="chain" id="PRO_5047291895" description="Glutathione hydrolase proenzyme" evidence="11">
    <location>
        <begin position="18"/>
        <end position="568"/>
    </location>
</feature>
<dbReference type="Proteomes" id="UP001139031">
    <property type="component" value="Unassembled WGS sequence"/>
</dbReference>
<comment type="PTM">
    <text evidence="9">Cleaved by autocatalysis into a large and a small subunit.</text>
</comment>
<evidence type="ECO:0000256" key="5">
    <source>
        <dbReference type="ARBA" id="ARBA00022801"/>
    </source>
</evidence>
<comment type="subunit">
    <text evidence="9">This enzyme consists of two polypeptide chains, which are synthesized in precursor form from a single polypeptide.</text>
</comment>
<dbReference type="RefSeq" id="WP_224195611.1">
    <property type="nucleotide sequence ID" value="NZ_JAIRAU010000044.1"/>
</dbReference>
<evidence type="ECO:0000256" key="4">
    <source>
        <dbReference type="ARBA" id="ARBA00022679"/>
    </source>
</evidence>
<keyword evidence="13" id="KW-1185">Reference proteome</keyword>
<evidence type="ECO:0000256" key="11">
    <source>
        <dbReference type="SAM" id="SignalP"/>
    </source>
</evidence>
<feature type="region of interest" description="Disordered" evidence="10">
    <location>
        <begin position="429"/>
        <end position="450"/>
    </location>
</feature>
<evidence type="ECO:0000256" key="6">
    <source>
        <dbReference type="ARBA" id="ARBA00023145"/>
    </source>
</evidence>
<reference evidence="12" key="1">
    <citation type="submission" date="2021-08" db="EMBL/GenBank/DDBJ databases">
        <authorList>
            <person name="Stevens D.C."/>
        </authorList>
    </citation>
    <scope>NUCLEOTIDE SEQUENCE</scope>
    <source>
        <strain evidence="12">DSM 53165</strain>
    </source>
</reference>
<gene>
    <name evidence="12" type="primary">ggt</name>
    <name evidence="12" type="ORF">K7C98_31995</name>
</gene>
<evidence type="ECO:0000256" key="1">
    <source>
        <dbReference type="ARBA" id="ARBA00001049"/>
    </source>
</evidence>
<evidence type="ECO:0000313" key="12">
    <source>
        <dbReference type="EMBL" id="MBZ5713877.1"/>
    </source>
</evidence>
<dbReference type="EC" id="3.4.19.13" evidence="9"/>
<keyword evidence="4 9" id="KW-0808">Transferase</keyword>
<evidence type="ECO:0000256" key="3">
    <source>
        <dbReference type="ARBA" id="ARBA00009381"/>
    </source>
</evidence>
<evidence type="ECO:0000256" key="2">
    <source>
        <dbReference type="ARBA" id="ARBA00001089"/>
    </source>
</evidence>
<keyword evidence="6 9" id="KW-0865">Zymogen</keyword>
<dbReference type="NCBIfam" id="TIGR00066">
    <property type="entry name" value="g_glut_trans"/>
    <property type="match status" value="1"/>
</dbReference>
<dbReference type="InterPro" id="IPR043138">
    <property type="entry name" value="GGT_lsub"/>
</dbReference>
<dbReference type="Gene3D" id="1.10.246.130">
    <property type="match status" value="1"/>
</dbReference>
<keyword evidence="11" id="KW-0732">Signal</keyword>
<dbReference type="EC" id="2.3.2.2" evidence="9"/>
<evidence type="ECO:0000256" key="8">
    <source>
        <dbReference type="ARBA" id="ARBA00047417"/>
    </source>
</evidence>
<evidence type="ECO:0000256" key="10">
    <source>
        <dbReference type="SAM" id="MobiDB-lite"/>
    </source>
</evidence>
<evidence type="ECO:0000313" key="13">
    <source>
        <dbReference type="Proteomes" id="UP001139031"/>
    </source>
</evidence>
<feature type="signal peptide" evidence="11">
    <location>
        <begin position="1"/>
        <end position="17"/>
    </location>
</feature>
<dbReference type="Pfam" id="PF01019">
    <property type="entry name" value="G_glu_transpept"/>
    <property type="match status" value="1"/>
</dbReference>
<dbReference type="SUPFAM" id="SSF56235">
    <property type="entry name" value="N-terminal nucleophile aminohydrolases (Ntn hydrolases)"/>
    <property type="match status" value="1"/>
</dbReference>
<dbReference type="InterPro" id="IPR043137">
    <property type="entry name" value="GGT_ssub_C"/>
</dbReference>
<proteinExistence type="inferred from homology"/>
<keyword evidence="9" id="KW-0317">Glutathione biosynthesis</keyword>
<accession>A0ABS7U024</accession>
<dbReference type="PANTHER" id="PTHR43199:SF1">
    <property type="entry name" value="GLUTATHIONE HYDROLASE PROENZYME"/>
    <property type="match status" value="1"/>
</dbReference>
<dbReference type="InterPro" id="IPR029055">
    <property type="entry name" value="Ntn_hydrolases_N"/>
</dbReference>
<keyword evidence="7 9" id="KW-0012">Acyltransferase</keyword>
<organism evidence="12 13">
    <name type="scientific">Nannocystis pusilla</name>
    <dbReference type="NCBI Taxonomy" id="889268"/>
    <lineage>
        <taxon>Bacteria</taxon>
        <taxon>Pseudomonadati</taxon>
        <taxon>Myxococcota</taxon>
        <taxon>Polyangia</taxon>
        <taxon>Nannocystales</taxon>
        <taxon>Nannocystaceae</taxon>
        <taxon>Nannocystis</taxon>
    </lineage>
</organism>
<comment type="caution">
    <text evidence="12">The sequence shown here is derived from an EMBL/GenBank/DDBJ whole genome shotgun (WGS) entry which is preliminary data.</text>
</comment>
<evidence type="ECO:0000256" key="9">
    <source>
        <dbReference type="RuleBase" id="RU368036"/>
    </source>
</evidence>
<dbReference type="GO" id="GO:0103068">
    <property type="term" value="F:leukotriene C4 gamma-glutamyl transferase activity"/>
    <property type="evidence" value="ECO:0007669"/>
    <property type="project" value="UniProtKB-EC"/>
</dbReference>
<comment type="catalytic activity">
    <reaction evidence="2 9">
        <text>glutathione + H2O = L-cysteinylglycine + L-glutamate</text>
        <dbReference type="Rhea" id="RHEA:28807"/>
        <dbReference type="ChEBI" id="CHEBI:15377"/>
        <dbReference type="ChEBI" id="CHEBI:29985"/>
        <dbReference type="ChEBI" id="CHEBI:57925"/>
        <dbReference type="ChEBI" id="CHEBI:61694"/>
        <dbReference type="EC" id="3.4.19.13"/>
    </reaction>
</comment>
<dbReference type="PRINTS" id="PR01210">
    <property type="entry name" value="GGTRANSPTASE"/>
</dbReference>
<comment type="catalytic activity">
    <reaction evidence="8 9">
        <text>an N-terminal (5-L-glutamyl)-[peptide] + an alpha-amino acid = 5-L-glutamyl amino acid + an N-terminal L-alpha-aminoacyl-[peptide]</text>
        <dbReference type="Rhea" id="RHEA:23904"/>
        <dbReference type="Rhea" id="RHEA-COMP:9780"/>
        <dbReference type="Rhea" id="RHEA-COMP:9795"/>
        <dbReference type="ChEBI" id="CHEBI:77644"/>
        <dbReference type="ChEBI" id="CHEBI:78597"/>
        <dbReference type="ChEBI" id="CHEBI:78599"/>
        <dbReference type="ChEBI" id="CHEBI:78608"/>
        <dbReference type="EC" id="2.3.2.2"/>
    </reaction>
</comment>
<dbReference type="EMBL" id="JAIRAU010000044">
    <property type="protein sequence ID" value="MBZ5713877.1"/>
    <property type="molecule type" value="Genomic_DNA"/>
</dbReference>
<evidence type="ECO:0000256" key="7">
    <source>
        <dbReference type="ARBA" id="ARBA00023315"/>
    </source>
</evidence>
<dbReference type="PANTHER" id="PTHR43199">
    <property type="entry name" value="GLUTATHIONE HYDROLASE"/>
    <property type="match status" value="1"/>
</dbReference>
<dbReference type="Gene3D" id="3.60.20.40">
    <property type="match status" value="1"/>
</dbReference>
<name>A0ABS7U024_9BACT</name>
<dbReference type="InterPro" id="IPR000101">
    <property type="entry name" value="GGT_peptidase"/>
</dbReference>
<protein>
    <recommendedName>
        <fullName evidence="9">Glutathione hydrolase proenzyme</fullName>
        <ecNumber evidence="9">2.3.2.2</ecNumber>
        <ecNumber evidence="9">3.4.19.13</ecNumber>
    </recommendedName>
    <component>
        <recommendedName>
            <fullName evidence="9">Glutathione hydrolase large chain</fullName>
        </recommendedName>
    </component>
    <component>
        <recommendedName>
            <fullName evidence="9">Glutathione hydrolase small chain</fullName>
        </recommendedName>
    </component>
</protein>
<sequence>MSTVCLALASATAAAEAKPTMVTSIGPIVGGEDGMVVSSNNDAARVGAAVLADGGNAVDAAVAMQFALGVAEPGYSGIGGGGFMMIYDADTKSVTVIDSRERAPAKAKAGMFLQPDGKPVPFELRRTLGVAVGVPGALAGLQAALDEFGTRSLAALIEPSIALAEHGVVVTKLLADSLAEHGAILTENPIASAVFFPDGEPLQIGDLLVQPDLAETMRTLADDGIDAFYRGEIGEAFVAEVKAAGGKMTLADLKNYEVTFDEPLTGRYGDYELFTAAPPSSGGITVLQFLDLLETVGVGKHAVGSSARYHLVMKAMQLAFADRNAYLGDPEFVPLDLGAWLDPKYIAKRAALIELDGNTCPLPPGDLGGMAAAADLVDDVRADPQTTHVNVADRWGNLVSFTTSIEQHYGTGRMLPGYGFFLNNQLTDFDPRPGRPNSPAPDKRPLSSMSPTLVFRDGAPVYALGSPGGPRIIAAVAQVLLNLLEYGLELEPAVALPRVFSDLCDRKARWEPGLPAAVRTKLKQWGHGLRDDPEDVGDVGVIRREGGTFVGVADPRRDGVAVGLTRTE</sequence>